<dbReference type="Proteomes" id="UP000886998">
    <property type="component" value="Unassembled WGS sequence"/>
</dbReference>
<sequence>MRLRATRNILYQLLSNANVNTDIYFMEKSVKLEIDTVGSFFVEMFTISRVIGIQQECYFFPFGCRLSTLPIGSSLELMFQTFLHHGDSKSLLEFCYPIPKKDTERGINSRFSAVSAILTRR</sequence>
<evidence type="ECO:0000313" key="1">
    <source>
        <dbReference type="EMBL" id="GFY60514.1"/>
    </source>
</evidence>
<reference evidence="1" key="1">
    <citation type="submission" date="2020-08" db="EMBL/GenBank/DDBJ databases">
        <title>Multicomponent nature underlies the extraordinary mechanical properties of spider dragline silk.</title>
        <authorList>
            <person name="Kono N."/>
            <person name="Nakamura H."/>
            <person name="Mori M."/>
            <person name="Yoshida Y."/>
            <person name="Ohtoshi R."/>
            <person name="Malay A.D."/>
            <person name="Moran D.A.P."/>
            <person name="Tomita M."/>
            <person name="Numata K."/>
            <person name="Arakawa K."/>
        </authorList>
    </citation>
    <scope>NUCLEOTIDE SEQUENCE</scope>
</reference>
<comment type="caution">
    <text evidence="1">The sequence shown here is derived from an EMBL/GenBank/DDBJ whole genome shotgun (WGS) entry which is preliminary data.</text>
</comment>
<dbReference type="EMBL" id="BMAV01013187">
    <property type="protein sequence ID" value="GFY60514.1"/>
    <property type="molecule type" value="Genomic_DNA"/>
</dbReference>
<organism evidence="1 2">
    <name type="scientific">Trichonephila inaurata madagascariensis</name>
    <dbReference type="NCBI Taxonomy" id="2747483"/>
    <lineage>
        <taxon>Eukaryota</taxon>
        <taxon>Metazoa</taxon>
        <taxon>Ecdysozoa</taxon>
        <taxon>Arthropoda</taxon>
        <taxon>Chelicerata</taxon>
        <taxon>Arachnida</taxon>
        <taxon>Araneae</taxon>
        <taxon>Araneomorphae</taxon>
        <taxon>Entelegynae</taxon>
        <taxon>Araneoidea</taxon>
        <taxon>Nephilidae</taxon>
        <taxon>Trichonephila</taxon>
        <taxon>Trichonephila inaurata</taxon>
    </lineage>
</organism>
<evidence type="ECO:0000313" key="2">
    <source>
        <dbReference type="Proteomes" id="UP000886998"/>
    </source>
</evidence>
<accession>A0A8X7CD43</accession>
<proteinExistence type="predicted"/>
<protein>
    <submittedName>
        <fullName evidence="1">Uncharacterized protein</fullName>
    </submittedName>
</protein>
<dbReference type="AlphaFoldDB" id="A0A8X7CD43"/>
<name>A0A8X7CD43_9ARAC</name>
<gene>
    <name evidence="1" type="ORF">TNIN_480861</name>
</gene>
<keyword evidence="2" id="KW-1185">Reference proteome</keyword>